<dbReference type="EMBL" id="QVTE01000054">
    <property type="protein sequence ID" value="RFU64656.1"/>
    <property type="molecule type" value="Genomic_DNA"/>
</dbReference>
<gene>
    <name evidence="1" type="ORF">D0469_18045</name>
</gene>
<name>A0A372LGB9_9BACI</name>
<keyword evidence="2" id="KW-1185">Reference proteome</keyword>
<organism evidence="1 2">
    <name type="scientific">Peribacillus saganii</name>
    <dbReference type="NCBI Taxonomy" id="2303992"/>
    <lineage>
        <taxon>Bacteria</taxon>
        <taxon>Bacillati</taxon>
        <taxon>Bacillota</taxon>
        <taxon>Bacilli</taxon>
        <taxon>Bacillales</taxon>
        <taxon>Bacillaceae</taxon>
        <taxon>Peribacillus</taxon>
    </lineage>
</organism>
<sequence>MQLGEEIDRMKEMKRLCVTGETRITAREHISVAAVRLGRGKGSIPYLFLFIKKLLQKKEKIK</sequence>
<reference evidence="1 2" key="1">
    <citation type="submission" date="2018-08" db="EMBL/GenBank/DDBJ databases">
        <title>Bacillus chawlae sp. nov., Bacillus glennii sp. nov., and Bacillus saganii sp. nov. Isolated from the Vehicle Assembly Building at Kennedy Space Center where the Viking Spacecraft were Assembled.</title>
        <authorList>
            <person name="Seuylemezian A."/>
            <person name="Vaishampayan P."/>
        </authorList>
    </citation>
    <scope>NUCLEOTIDE SEQUENCE [LARGE SCALE GENOMIC DNA]</scope>
    <source>
        <strain evidence="1 2">V47-23a</strain>
    </source>
</reference>
<proteinExistence type="predicted"/>
<evidence type="ECO:0000313" key="2">
    <source>
        <dbReference type="Proteomes" id="UP000264541"/>
    </source>
</evidence>
<protein>
    <submittedName>
        <fullName evidence="1">Uncharacterized protein</fullName>
    </submittedName>
</protein>
<comment type="caution">
    <text evidence="1">The sequence shown here is derived from an EMBL/GenBank/DDBJ whole genome shotgun (WGS) entry which is preliminary data.</text>
</comment>
<dbReference type="Proteomes" id="UP000264541">
    <property type="component" value="Unassembled WGS sequence"/>
</dbReference>
<dbReference type="AlphaFoldDB" id="A0A372LGB9"/>
<evidence type="ECO:0000313" key="1">
    <source>
        <dbReference type="EMBL" id="RFU64656.1"/>
    </source>
</evidence>
<accession>A0A372LGB9</accession>